<dbReference type="InterPro" id="IPR036249">
    <property type="entry name" value="Thioredoxin-like_sf"/>
</dbReference>
<dbReference type="PANTHER" id="PTHR43968:SF8">
    <property type="entry name" value="S-TRANSFERASE, PUTATIVE (AFU_ORTHOLOGUE AFUA_2G00590)-RELATED"/>
    <property type="match status" value="1"/>
</dbReference>
<gene>
    <name evidence="3" type="ORF">BO71DRAFT_481941</name>
</gene>
<dbReference type="VEuPathDB" id="FungiDB:BO71DRAFT_481941"/>
<dbReference type="PROSITE" id="PS51354">
    <property type="entry name" value="GLUTAREDOXIN_2"/>
    <property type="match status" value="1"/>
</dbReference>
<evidence type="ECO:0000313" key="3">
    <source>
        <dbReference type="EMBL" id="PYH96493.1"/>
    </source>
</evidence>
<dbReference type="Gene3D" id="1.20.1050.10">
    <property type="match status" value="1"/>
</dbReference>
<evidence type="ECO:0000259" key="1">
    <source>
        <dbReference type="PROSITE" id="PS50404"/>
    </source>
</evidence>
<sequence>MSAPKIILYTNRRCPYAQRAHVALQELGLDFEEVTIDLDTPREPWYLEVNPRGLVPSLSYNGAIITESAIVSQFLADAHPSHLLPASNTPAGALQRARISFFYEAYNSKVAPLYFVPFRAATPEDRKTATIAFATAIKKEIAPLIYAHAEPGATGPFFGGSEKLTLAEVLLGSFVLRIHTLAKEEYALFDPSLTALLDEDKNFARWAKATRENESVKAIYDEEAVAERQLKKFPKK</sequence>
<evidence type="ECO:0000259" key="2">
    <source>
        <dbReference type="PROSITE" id="PS50405"/>
    </source>
</evidence>
<dbReference type="PROSITE" id="PS50404">
    <property type="entry name" value="GST_NTER"/>
    <property type="match status" value="1"/>
</dbReference>
<reference evidence="3 4" key="1">
    <citation type="submission" date="2018-02" db="EMBL/GenBank/DDBJ databases">
        <title>The genomes of Aspergillus section Nigri reveals drivers in fungal speciation.</title>
        <authorList>
            <consortium name="DOE Joint Genome Institute"/>
            <person name="Vesth T.C."/>
            <person name="Nybo J."/>
            <person name="Theobald S."/>
            <person name="Brandl J."/>
            <person name="Frisvad J.C."/>
            <person name="Nielsen K.F."/>
            <person name="Lyhne E.K."/>
            <person name="Kogle M.E."/>
            <person name="Kuo A."/>
            <person name="Riley R."/>
            <person name="Clum A."/>
            <person name="Nolan M."/>
            <person name="Lipzen A."/>
            <person name="Salamov A."/>
            <person name="Henrissat B."/>
            <person name="Wiebenga A."/>
            <person name="De vries R.P."/>
            <person name="Grigoriev I.V."/>
            <person name="Mortensen U.H."/>
            <person name="Andersen M.R."/>
            <person name="Baker S.E."/>
        </authorList>
    </citation>
    <scope>NUCLEOTIDE SEQUENCE [LARGE SCALE GENOMIC DNA]</scope>
    <source>
        <strain evidence="3 4">CBS 707.79</strain>
    </source>
</reference>
<organism evidence="3 4">
    <name type="scientific">Aspergillus ellipticus CBS 707.79</name>
    <dbReference type="NCBI Taxonomy" id="1448320"/>
    <lineage>
        <taxon>Eukaryota</taxon>
        <taxon>Fungi</taxon>
        <taxon>Dikarya</taxon>
        <taxon>Ascomycota</taxon>
        <taxon>Pezizomycotina</taxon>
        <taxon>Eurotiomycetes</taxon>
        <taxon>Eurotiomycetidae</taxon>
        <taxon>Eurotiales</taxon>
        <taxon>Aspergillaceae</taxon>
        <taxon>Aspergillus</taxon>
        <taxon>Aspergillus subgen. Circumdati</taxon>
    </lineage>
</organism>
<dbReference type="CDD" id="cd00570">
    <property type="entry name" value="GST_N_family"/>
    <property type="match status" value="1"/>
</dbReference>
<dbReference type="STRING" id="1448320.A0A319DYG9"/>
<dbReference type="GO" id="GO:0016740">
    <property type="term" value="F:transferase activity"/>
    <property type="evidence" value="ECO:0007669"/>
    <property type="project" value="UniProtKB-KW"/>
</dbReference>
<dbReference type="InterPro" id="IPR010987">
    <property type="entry name" value="Glutathione-S-Trfase_C-like"/>
</dbReference>
<dbReference type="AlphaFoldDB" id="A0A319DYG9"/>
<accession>A0A319DYG9</accession>
<dbReference type="Proteomes" id="UP000247810">
    <property type="component" value="Unassembled WGS sequence"/>
</dbReference>
<dbReference type="Pfam" id="PF13417">
    <property type="entry name" value="GST_N_3"/>
    <property type="match status" value="1"/>
</dbReference>
<keyword evidence="3" id="KW-0808">Transferase</keyword>
<evidence type="ECO:0000313" key="4">
    <source>
        <dbReference type="Proteomes" id="UP000247810"/>
    </source>
</evidence>
<dbReference type="InterPro" id="IPR040079">
    <property type="entry name" value="Glutathione_S-Trfase"/>
</dbReference>
<dbReference type="PANTHER" id="PTHR43968">
    <property type="match status" value="1"/>
</dbReference>
<dbReference type="SFLD" id="SFLDG00358">
    <property type="entry name" value="Main_(cytGST)"/>
    <property type="match status" value="1"/>
</dbReference>
<dbReference type="SUPFAM" id="SSF47616">
    <property type="entry name" value="GST C-terminal domain-like"/>
    <property type="match status" value="1"/>
</dbReference>
<feature type="domain" description="GST C-terminal" evidence="2">
    <location>
        <begin position="92"/>
        <end position="236"/>
    </location>
</feature>
<dbReference type="PROSITE" id="PS50405">
    <property type="entry name" value="GST_CTER"/>
    <property type="match status" value="1"/>
</dbReference>
<proteinExistence type="predicted"/>
<dbReference type="SUPFAM" id="SSF52833">
    <property type="entry name" value="Thioredoxin-like"/>
    <property type="match status" value="1"/>
</dbReference>
<dbReference type="InterPro" id="IPR036282">
    <property type="entry name" value="Glutathione-S-Trfase_C_sf"/>
</dbReference>
<dbReference type="InterPro" id="IPR050983">
    <property type="entry name" value="GST_Omega/HSP26"/>
</dbReference>
<dbReference type="GO" id="GO:0005737">
    <property type="term" value="C:cytoplasm"/>
    <property type="evidence" value="ECO:0007669"/>
    <property type="project" value="TreeGrafter"/>
</dbReference>
<dbReference type="Gene3D" id="3.40.30.10">
    <property type="entry name" value="Glutaredoxin"/>
    <property type="match status" value="1"/>
</dbReference>
<name>A0A319DYG9_9EURO</name>
<dbReference type="OrthoDB" id="202840at2759"/>
<keyword evidence="4" id="KW-1185">Reference proteome</keyword>
<protein>
    <submittedName>
        <fullName evidence="3">Glutathione S-transferase</fullName>
    </submittedName>
</protein>
<dbReference type="SFLD" id="SFLDS00019">
    <property type="entry name" value="Glutathione_Transferase_(cytos"/>
    <property type="match status" value="1"/>
</dbReference>
<dbReference type="EMBL" id="KZ825836">
    <property type="protein sequence ID" value="PYH96493.1"/>
    <property type="molecule type" value="Genomic_DNA"/>
</dbReference>
<feature type="domain" description="GST N-terminal" evidence="1">
    <location>
        <begin position="4"/>
        <end position="83"/>
    </location>
</feature>
<dbReference type="InterPro" id="IPR004045">
    <property type="entry name" value="Glutathione_S-Trfase_N"/>
</dbReference>